<evidence type="ECO:0000256" key="1">
    <source>
        <dbReference type="ARBA" id="ARBA00022801"/>
    </source>
</evidence>
<sequence>MVACAGPNSSPTITYSAETDIVDPTISYAESTSDARLDYREGWFQDGEHRIHFVEAGDGPLILLYHGFPSYWFSWHDQIEFLASDYRVIAVDGLGAGLSSKPEASDAYTVKALAAQLDRLAEALSPGERFVLIGHDWGAPLSFAYAQWRPDRLRGVIGMSAPPLNNLLAQLAASPEQQAISDYMQRFRAITLDAIEANGIAKTVAEQSYAKLAATGELSAREIELFHASVGRAEAVHGGMNWYRANIPPWDEIDDGSQWPSADARLEIPALFIWGEADGIFLPEIIDSLLVTETNLQIARLPGIGHWTSMEQPELANSAIRTFLGTLETTP</sequence>
<dbReference type="InterPro" id="IPR000073">
    <property type="entry name" value="AB_hydrolase_1"/>
</dbReference>
<reference evidence="3" key="2">
    <citation type="submission" date="2023-01" db="EMBL/GenBank/DDBJ databases">
        <title>Draft genome sequence of Algimonas ampicilliniresistens strain NBRC 108219.</title>
        <authorList>
            <person name="Sun Q."/>
            <person name="Mori K."/>
        </authorList>
    </citation>
    <scope>NUCLEOTIDE SEQUENCE</scope>
    <source>
        <strain evidence="3">NBRC 108219</strain>
    </source>
</reference>
<evidence type="ECO:0000313" key="4">
    <source>
        <dbReference type="Proteomes" id="UP001161391"/>
    </source>
</evidence>
<dbReference type="SUPFAM" id="SSF53474">
    <property type="entry name" value="alpha/beta-Hydrolases"/>
    <property type="match status" value="1"/>
</dbReference>
<name>A0ABQ5V4A5_9PROT</name>
<comment type="caution">
    <text evidence="3">The sequence shown here is derived from an EMBL/GenBank/DDBJ whole genome shotgun (WGS) entry which is preliminary data.</text>
</comment>
<dbReference type="GO" id="GO:0016787">
    <property type="term" value="F:hydrolase activity"/>
    <property type="evidence" value="ECO:0007669"/>
    <property type="project" value="UniProtKB-KW"/>
</dbReference>
<reference evidence="3" key="1">
    <citation type="journal article" date="2014" name="Int. J. Syst. Evol. Microbiol.">
        <title>Complete genome of a new Firmicutes species belonging to the dominant human colonic microbiota ('Ruminococcus bicirculans') reveals two chromosomes and a selective capacity to utilize plant glucans.</title>
        <authorList>
            <consortium name="NISC Comparative Sequencing Program"/>
            <person name="Wegmann U."/>
            <person name="Louis P."/>
            <person name="Goesmann A."/>
            <person name="Henrissat B."/>
            <person name="Duncan S.H."/>
            <person name="Flint H.J."/>
        </authorList>
    </citation>
    <scope>NUCLEOTIDE SEQUENCE</scope>
    <source>
        <strain evidence="3">NBRC 108219</strain>
    </source>
</reference>
<gene>
    <name evidence="3" type="ORF">GCM10007853_02350</name>
</gene>
<dbReference type="Proteomes" id="UP001161391">
    <property type="component" value="Unassembled WGS sequence"/>
</dbReference>
<keyword evidence="4" id="KW-1185">Reference proteome</keyword>
<organism evidence="3 4">
    <name type="scientific">Algimonas ampicilliniresistens</name>
    <dbReference type="NCBI Taxonomy" id="1298735"/>
    <lineage>
        <taxon>Bacteria</taxon>
        <taxon>Pseudomonadati</taxon>
        <taxon>Pseudomonadota</taxon>
        <taxon>Alphaproteobacteria</taxon>
        <taxon>Maricaulales</taxon>
        <taxon>Robiginitomaculaceae</taxon>
        <taxon>Algimonas</taxon>
    </lineage>
</organism>
<dbReference type="InterPro" id="IPR000639">
    <property type="entry name" value="Epox_hydrolase-like"/>
</dbReference>
<dbReference type="EMBL" id="BSNK01000001">
    <property type="protein sequence ID" value="GLQ22361.1"/>
    <property type="molecule type" value="Genomic_DNA"/>
</dbReference>
<accession>A0ABQ5V4A5</accession>
<dbReference type="PANTHER" id="PTHR43329">
    <property type="entry name" value="EPOXIDE HYDROLASE"/>
    <property type="match status" value="1"/>
</dbReference>
<dbReference type="PRINTS" id="PR00412">
    <property type="entry name" value="EPOXHYDRLASE"/>
</dbReference>
<dbReference type="InterPro" id="IPR029058">
    <property type="entry name" value="AB_hydrolase_fold"/>
</dbReference>
<keyword evidence="1 3" id="KW-0378">Hydrolase</keyword>
<proteinExistence type="predicted"/>
<protein>
    <submittedName>
        <fullName evidence="3">Hydrolase</fullName>
    </submittedName>
</protein>
<evidence type="ECO:0000313" key="3">
    <source>
        <dbReference type="EMBL" id="GLQ22361.1"/>
    </source>
</evidence>
<feature type="domain" description="AB hydrolase-1" evidence="2">
    <location>
        <begin position="60"/>
        <end position="289"/>
    </location>
</feature>
<evidence type="ECO:0000259" key="2">
    <source>
        <dbReference type="Pfam" id="PF00561"/>
    </source>
</evidence>
<dbReference type="Gene3D" id="3.40.50.1820">
    <property type="entry name" value="alpha/beta hydrolase"/>
    <property type="match status" value="1"/>
</dbReference>
<dbReference type="Pfam" id="PF00561">
    <property type="entry name" value="Abhydrolase_1"/>
    <property type="match status" value="1"/>
</dbReference>